<dbReference type="InterPro" id="IPR050109">
    <property type="entry name" value="HTH-type_TetR-like_transc_reg"/>
</dbReference>
<evidence type="ECO:0000313" key="6">
    <source>
        <dbReference type="EMBL" id="GAA4013071.1"/>
    </source>
</evidence>
<evidence type="ECO:0000256" key="4">
    <source>
        <dbReference type="PROSITE-ProRule" id="PRU00335"/>
    </source>
</evidence>
<name>A0ABP7SLA9_9ACTN</name>
<dbReference type="Pfam" id="PF00440">
    <property type="entry name" value="TetR_N"/>
    <property type="match status" value="1"/>
</dbReference>
<dbReference type="InterPro" id="IPR009057">
    <property type="entry name" value="Homeodomain-like_sf"/>
</dbReference>
<evidence type="ECO:0000313" key="7">
    <source>
        <dbReference type="Proteomes" id="UP001500456"/>
    </source>
</evidence>
<reference evidence="7" key="1">
    <citation type="journal article" date="2019" name="Int. J. Syst. Evol. Microbiol.">
        <title>The Global Catalogue of Microorganisms (GCM) 10K type strain sequencing project: providing services to taxonomists for standard genome sequencing and annotation.</title>
        <authorList>
            <consortium name="The Broad Institute Genomics Platform"/>
            <consortium name="The Broad Institute Genome Sequencing Center for Infectious Disease"/>
            <person name="Wu L."/>
            <person name="Ma J."/>
        </authorList>
    </citation>
    <scope>NUCLEOTIDE SEQUENCE [LARGE SCALE GENOMIC DNA]</scope>
    <source>
        <strain evidence="7">JCM 16924</strain>
    </source>
</reference>
<dbReference type="EMBL" id="BAAAZX010000021">
    <property type="protein sequence ID" value="GAA4013071.1"/>
    <property type="molecule type" value="Genomic_DNA"/>
</dbReference>
<evidence type="ECO:0000256" key="1">
    <source>
        <dbReference type="ARBA" id="ARBA00023015"/>
    </source>
</evidence>
<accession>A0ABP7SLA9</accession>
<keyword evidence="1" id="KW-0805">Transcription regulation</keyword>
<dbReference type="PROSITE" id="PS01081">
    <property type="entry name" value="HTH_TETR_1"/>
    <property type="match status" value="1"/>
</dbReference>
<dbReference type="InterPro" id="IPR023772">
    <property type="entry name" value="DNA-bd_HTH_TetR-type_CS"/>
</dbReference>
<keyword evidence="7" id="KW-1185">Reference proteome</keyword>
<comment type="caution">
    <text evidence="6">The sequence shown here is derived from an EMBL/GenBank/DDBJ whole genome shotgun (WGS) entry which is preliminary data.</text>
</comment>
<dbReference type="RefSeq" id="WP_345568104.1">
    <property type="nucleotide sequence ID" value="NZ_BAAAZX010000021.1"/>
</dbReference>
<evidence type="ECO:0000256" key="3">
    <source>
        <dbReference type="ARBA" id="ARBA00023163"/>
    </source>
</evidence>
<feature type="domain" description="HTH tetR-type" evidence="5">
    <location>
        <begin position="9"/>
        <end position="69"/>
    </location>
</feature>
<sequence>MTALAEHDSATAARILGAARELVLKRGVKGLTVAEIAEKAHVGKGTAYLYWGTKQDLLFGLFARDFLTFLEGEIHRLGADPDACRPQRLCPQVARSALNHPVVRAMQSGDDDLLGALAQHPRSVELLDLLGPAALMYMVLPVWRAHRLVRTDWPLDDQAYALHALMTGFLGAVNRPQTPSSITVDDPDKVMAAAVTALLGPEEAGPDEVRAAAEDGLRLLRERRDAVLALIATDPRTKHRQEPERSGSS</sequence>
<evidence type="ECO:0000259" key="5">
    <source>
        <dbReference type="PROSITE" id="PS50977"/>
    </source>
</evidence>
<dbReference type="PROSITE" id="PS50977">
    <property type="entry name" value="HTH_TETR_2"/>
    <property type="match status" value="1"/>
</dbReference>
<dbReference type="Gene3D" id="1.10.357.10">
    <property type="entry name" value="Tetracycline Repressor, domain 2"/>
    <property type="match status" value="1"/>
</dbReference>
<keyword evidence="2 4" id="KW-0238">DNA-binding</keyword>
<dbReference type="PRINTS" id="PR00455">
    <property type="entry name" value="HTHTETR"/>
</dbReference>
<dbReference type="Proteomes" id="UP001500456">
    <property type="component" value="Unassembled WGS sequence"/>
</dbReference>
<dbReference type="InterPro" id="IPR001647">
    <property type="entry name" value="HTH_TetR"/>
</dbReference>
<proteinExistence type="predicted"/>
<dbReference type="PANTHER" id="PTHR30055:SF234">
    <property type="entry name" value="HTH-TYPE TRANSCRIPTIONAL REGULATOR BETI"/>
    <property type="match status" value="1"/>
</dbReference>
<protein>
    <submittedName>
        <fullName evidence="6">TetR/AcrR family transcriptional regulator</fullName>
    </submittedName>
</protein>
<organism evidence="6 7">
    <name type="scientific">Streptomyces plumbiresistens</name>
    <dbReference type="NCBI Taxonomy" id="511811"/>
    <lineage>
        <taxon>Bacteria</taxon>
        <taxon>Bacillati</taxon>
        <taxon>Actinomycetota</taxon>
        <taxon>Actinomycetes</taxon>
        <taxon>Kitasatosporales</taxon>
        <taxon>Streptomycetaceae</taxon>
        <taxon>Streptomyces</taxon>
    </lineage>
</organism>
<gene>
    <name evidence="6" type="ORF">GCM10022232_64060</name>
</gene>
<evidence type="ECO:0000256" key="2">
    <source>
        <dbReference type="ARBA" id="ARBA00023125"/>
    </source>
</evidence>
<dbReference type="PANTHER" id="PTHR30055">
    <property type="entry name" value="HTH-TYPE TRANSCRIPTIONAL REGULATOR RUTR"/>
    <property type="match status" value="1"/>
</dbReference>
<keyword evidence="3" id="KW-0804">Transcription</keyword>
<dbReference type="SUPFAM" id="SSF46689">
    <property type="entry name" value="Homeodomain-like"/>
    <property type="match status" value="1"/>
</dbReference>
<feature type="DNA-binding region" description="H-T-H motif" evidence="4">
    <location>
        <begin position="32"/>
        <end position="51"/>
    </location>
</feature>